<dbReference type="InterPro" id="IPR012337">
    <property type="entry name" value="RNaseH-like_sf"/>
</dbReference>
<gene>
    <name evidence="3" type="ORF">RUM4293_01662</name>
</gene>
<dbReference type="Gene3D" id="3.30.420.10">
    <property type="entry name" value="Ribonuclease H-like superfamily/Ribonuclease H"/>
    <property type="match status" value="1"/>
</dbReference>
<feature type="domain" description="Integrase catalytic" evidence="2">
    <location>
        <begin position="221"/>
        <end position="382"/>
    </location>
</feature>
<organism evidence="3 4">
    <name type="scientific">Ruegeria atlantica</name>
    <dbReference type="NCBI Taxonomy" id="81569"/>
    <lineage>
        <taxon>Bacteria</taxon>
        <taxon>Pseudomonadati</taxon>
        <taxon>Pseudomonadota</taxon>
        <taxon>Alphaproteobacteria</taxon>
        <taxon>Rhodobacterales</taxon>
        <taxon>Roseobacteraceae</taxon>
        <taxon>Ruegeria</taxon>
    </lineage>
</organism>
<dbReference type="GO" id="GO:0006310">
    <property type="term" value="P:DNA recombination"/>
    <property type="evidence" value="ECO:0007669"/>
    <property type="project" value="UniProtKB-KW"/>
</dbReference>
<dbReference type="Proteomes" id="UP000050786">
    <property type="component" value="Unassembled WGS sequence"/>
</dbReference>
<dbReference type="SUPFAM" id="SSF53098">
    <property type="entry name" value="Ribonuclease H-like"/>
    <property type="match status" value="1"/>
</dbReference>
<dbReference type="GO" id="GO:0015074">
    <property type="term" value="P:DNA integration"/>
    <property type="evidence" value="ECO:0007669"/>
    <property type="project" value="InterPro"/>
</dbReference>
<dbReference type="PROSITE" id="PS50994">
    <property type="entry name" value="INTEGRASE"/>
    <property type="match status" value="1"/>
</dbReference>
<dbReference type="GO" id="GO:0005829">
    <property type="term" value="C:cytosol"/>
    <property type="evidence" value="ECO:0007669"/>
    <property type="project" value="TreeGrafter"/>
</dbReference>
<dbReference type="AlphaFoldDB" id="A0A0P1E5G8"/>
<dbReference type="InterPro" id="IPR025246">
    <property type="entry name" value="IS30-like_HTH"/>
</dbReference>
<dbReference type="Pfam" id="PF13936">
    <property type="entry name" value="HTH_38"/>
    <property type="match status" value="1"/>
</dbReference>
<dbReference type="InterPro" id="IPR001584">
    <property type="entry name" value="Integrase_cat-core"/>
</dbReference>
<dbReference type="InterPro" id="IPR053392">
    <property type="entry name" value="Transposase_IS30-like"/>
</dbReference>
<proteinExistence type="predicted"/>
<dbReference type="InterPro" id="IPR036397">
    <property type="entry name" value="RNaseH_sf"/>
</dbReference>
<evidence type="ECO:0000256" key="1">
    <source>
        <dbReference type="ARBA" id="ARBA00023172"/>
    </source>
</evidence>
<dbReference type="GO" id="GO:0032196">
    <property type="term" value="P:transposition"/>
    <property type="evidence" value="ECO:0007669"/>
    <property type="project" value="TreeGrafter"/>
</dbReference>
<accession>A0A0P1E5G8</accession>
<keyword evidence="1" id="KW-0233">DNA recombination</keyword>
<dbReference type="EMBL" id="CYPS01000027">
    <property type="protein sequence ID" value="CUH42773.1"/>
    <property type="molecule type" value="Genomic_DNA"/>
</dbReference>
<dbReference type="PANTHER" id="PTHR10948">
    <property type="entry name" value="TRANSPOSASE"/>
    <property type="match status" value="1"/>
</dbReference>
<dbReference type="Pfam" id="PF00665">
    <property type="entry name" value="rve"/>
    <property type="match status" value="1"/>
</dbReference>
<dbReference type="GO" id="GO:0003676">
    <property type="term" value="F:nucleic acid binding"/>
    <property type="evidence" value="ECO:0007669"/>
    <property type="project" value="InterPro"/>
</dbReference>
<evidence type="ECO:0000313" key="4">
    <source>
        <dbReference type="Proteomes" id="UP000050786"/>
    </source>
</evidence>
<dbReference type="PANTHER" id="PTHR10948:SF23">
    <property type="entry name" value="TRANSPOSASE INSI FOR INSERTION SEQUENCE ELEMENT IS30A-RELATED"/>
    <property type="match status" value="1"/>
</dbReference>
<evidence type="ECO:0000313" key="3">
    <source>
        <dbReference type="EMBL" id="CUH42773.1"/>
    </source>
</evidence>
<name>A0A0P1E5G8_9RHOB</name>
<reference evidence="4" key="1">
    <citation type="submission" date="2015-09" db="EMBL/GenBank/DDBJ databases">
        <authorList>
            <person name="Rodrigo-Torres L."/>
            <person name="Arahal D.R."/>
        </authorList>
    </citation>
    <scope>NUCLEOTIDE SEQUENCE [LARGE SCALE GENOMIC DNA]</scope>
    <source>
        <strain evidence="4">CECT 4293</strain>
    </source>
</reference>
<dbReference type="GO" id="GO:0004803">
    <property type="term" value="F:transposase activity"/>
    <property type="evidence" value="ECO:0007669"/>
    <property type="project" value="TreeGrafter"/>
</dbReference>
<dbReference type="InterPro" id="IPR051917">
    <property type="entry name" value="Transposase-Integrase"/>
</dbReference>
<sequence>MKYRRRIFFTDKQKSDIWDRWQRGESMSSIGRLFDRESSSIYPLLARTGGIRPPGRVRSRLALTLSEREEISRGLRARASLRSIAQTLKRPVSTISREVRRNGGTEDYRAAPSDAAAWNRALRPKPCKLAGNVYLCRAISAKLIRRWSPQQIAGWLMREHPEDEGKRVSHETIYRSLFIQTRGVLKKELLAHLRATRSIRRSRHATLKRSGLGRFNDAISIRERPAEAEDRAVPGHWEGDLIAGSANSFIATLVERHSRFVMLAKVSNKDSHSVIQALIKQSRKLPEELYRSLTWDRGTEMAGHKTFTLATNIDVFLCEPHSPWQRGTNENTNRLLRQYFPKGTDLSIHSQAKLSAVARQLNERPRKTLNYETPAERFNACVASIR</sequence>
<evidence type="ECO:0000259" key="2">
    <source>
        <dbReference type="PROSITE" id="PS50994"/>
    </source>
</evidence>
<protein>
    <submittedName>
        <fullName evidence="3">Transposase, IS30 family</fullName>
    </submittedName>
</protein>
<keyword evidence="4" id="KW-1185">Reference proteome</keyword>
<dbReference type="RefSeq" id="WP_058272841.1">
    <property type="nucleotide sequence ID" value="NZ_CYPS01000027.1"/>
</dbReference>
<dbReference type="NCBIfam" id="NF033563">
    <property type="entry name" value="transpos_IS30"/>
    <property type="match status" value="1"/>
</dbReference>